<gene>
    <name evidence="2" type="ORF">HPB51_023079</name>
</gene>
<proteinExistence type="predicted"/>
<evidence type="ECO:0000259" key="1">
    <source>
        <dbReference type="Pfam" id="PF01431"/>
    </source>
</evidence>
<dbReference type="InterPro" id="IPR000718">
    <property type="entry name" value="Peptidase_M13"/>
</dbReference>
<keyword evidence="3" id="KW-1185">Reference proteome</keyword>
<dbReference type="Pfam" id="PF01431">
    <property type="entry name" value="Peptidase_M13"/>
    <property type="match status" value="1"/>
</dbReference>
<dbReference type="GO" id="GO:0016485">
    <property type="term" value="P:protein processing"/>
    <property type="evidence" value="ECO:0007669"/>
    <property type="project" value="TreeGrafter"/>
</dbReference>
<organism evidence="2 3">
    <name type="scientific">Rhipicephalus microplus</name>
    <name type="common">Cattle tick</name>
    <name type="synonym">Boophilus microplus</name>
    <dbReference type="NCBI Taxonomy" id="6941"/>
    <lineage>
        <taxon>Eukaryota</taxon>
        <taxon>Metazoa</taxon>
        <taxon>Ecdysozoa</taxon>
        <taxon>Arthropoda</taxon>
        <taxon>Chelicerata</taxon>
        <taxon>Arachnida</taxon>
        <taxon>Acari</taxon>
        <taxon>Parasitiformes</taxon>
        <taxon>Ixodida</taxon>
        <taxon>Ixodoidea</taxon>
        <taxon>Ixodidae</taxon>
        <taxon>Rhipicephalinae</taxon>
        <taxon>Rhipicephalus</taxon>
        <taxon>Boophilus</taxon>
    </lineage>
</organism>
<evidence type="ECO:0000313" key="3">
    <source>
        <dbReference type="Proteomes" id="UP000821866"/>
    </source>
</evidence>
<dbReference type="PANTHER" id="PTHR11733">
    <property type="entry name" value="ZINC METALLOPROTEASE FAMILY M13 NEPRILYSIN-RELATED"/>
    <property type="match status" value="1"/>
</dbReference>
<reference evidence="2" key="1">
    <citation type="journal article" date="2020" name="Cell">
        <title>Large-Scale Comparative Analyses of Tick Genomes Elucidate Their Genetic Diversity and Vector Capacities.</title>
        <authorList>
            <consortium name="Tick Genome and Microbiome Consortium (TIGMIC)"/>
            <person name="Jia N."/>
            <person name="Wang J."/>
            <person name="Shi W."/>
            <person name="Du L."/>
            <person name="Sun Y."/>
            <person name="Zhan W."/>
            <person name="Jiang J.F."/>
            <person name="Wang Q."/>
            <person name="Zhang B."/>
            <person name="Ji P."/>
            <person name="Bell-Sakyi L."/>
            <person name="Cui X.M."/>
            <person name="Yuan T.T."/>
            <person name="Jiang B.G."/>
            <person name="Yang W.F."/>
            <person name="Lam T.T."/>
            <person name="Chang Q.C."/>
            <person name="Ding S.J."/>
            <person name="Wang X.J."/>
            <person name="Zhu J.G."/>
            <person name="Ruan X.D."/>
            <person name="Zhao L."/>
            <person name="Wei J.T."/>
            <person name="Ye R.Z."/>
            <person name="Que T.C."/>
            <person name="Du C.H."/>
            <person name="Zhou Y.H."/>
            <person name="Cheng J.X."/>
            <person name="Dai P.F."/>
            <person name="Guo W.B."/>
            <person name="Han X.H."/>
            <person name="Huang E.J."/>
            <person name="Li L.F."/>
            <person name="Wei W."/>
            <person name="Gao Y.C."/>
            <person name="Liu J.Z."/>
            <person name="Shao H.Z."/>
            <person name="Wang X."/>
            <person name="Wang C.C."/>
            <person name="Yang T.C."/>
            <person name="Huo Q.B."/>
            <person name="Li W."/>
            <person name="Chen H.Y."/>
            <person name="Chen S.E."/>
            <person name="Zhou L.G."/>
            <person name="Ni X.B."/>
            <person name="Tian J.H."/>
            <person name="Sheng Y."/>
            <person name="Liu T."/>
            <person name="Pan Y.S."/>
            <person name="Xia L.Y."/>
            <person name="Li J."/>
            <person name="Zhao F."/>
            <person name="Cao W.C."/>
        </authorList>
    </citation>
    <scope>NUCLEOTIDE SEQUENCE</scope>
    <source>
        <strain evidence="2">Rmic-2018</strain>
    </source>
</reference>
<dbReference type="AlphaFoldDB" id="A0A9J6ED18"/>
<dbReference type="SUPFAM" id="SSF55486">
    <property type="entry name" value="Metalloproteases ('zincins'), catalytic domain"/>
    <property type="match status" value="1"/>
</dbReference>
<evidence type="ECO:0000313" key="2">
    <source>
        <dbReference type="EMBL" id="KAH8032095.1"/>
    </source>
</evidence>
<dbReference type="PANTHER" id="PTHR11733:SF241">
    <property type="entry name" value="GH26575P-RELATED"/>
    <property type="match status" value="1"/>
</dbReference>
<comment type="caution">
    <text evidence="2">The sequence shown here is derived from an EMBL/GenBank/DDBJ whole genome shotgun (WGS) entry which is preliminary data.</text>
</comment>
<name>A0A9J6ED18_RHIMP</name>
<dbReference type="GO" id="GO:0005886">
    <property type="term" value="C:plasma membrane"/>
    <property type="evidence" value="ECO:0007669"/>
    <property type="project" value="TreeGrafter"/>
</dbReference>
<protein>
    <recommendedName>
        <fullName evidence="1">Peptidase M13 C-terminal domain-containing protein</fullName>
    </recommendedName>
</protein>
<accession>A0A9J6ED18</accession>
<dbReference type="InterPro" id="IPR018497">
    <property type="entry name" value="Peptidase_M13_C"/>
</dbReference>
<sequence length="208" mass="23884">MNTYWETKPPKDDLDARYDHTALLPGHEYFFGRNVLFIPHANIAFLNDITKSVDPILFPLVLAEIFRGMFGAVDRRGATVDHNLAVATWWNADEMTRLRLEDNIADNAIIGPLHDMYMKVLMSQDGADRLKISVDDRRIDMEQLFFILYAVGLCDNPNREAWIRKLKFGDIPGRLRVNIPLMNFAKFSSAFSCTSGMPMNPVRKCTIW</sequence>
<dbReference type="VEuPathDB" id="VectorBase:LOC119165348"/>
<dbReference type="PROSITE" id="PS51885">
    <property type="entry name" value="NEPRILYSIN"/>
    <property type="match status" value="1"/>
</dbReference>
<dbReference type="Gene3D" id="3.40.390.10">
    <property type="entry name" value="Collagenase (Catalytic Domain)"/>
    <property type="match status" value="1"/>
</dbReference>
<dbReference type="GO" id="GO:0004222">
    <property type="term" value="F:metalloendopeptidase activity"/>
    <property type="evidence" value="ECO:0007669"/>
    <property type="project" value="InterPro"/>
</dbReference>
<dbReference type="EMBL" id="JABSTU010000005">
    <property type="protein sequence ID" value="KAH8032095.1"/>
    <property type="molecule type" value="Genomic_DNA"/>
</dbReference>
<dbReference type="InterPro" id="IPR024079">
    <property type="entry name" value="MetalloPept_cat_dom_sf"/>
</dbReference>
<reference evidence="2" key="2">
    <citation type="submission" date="2021-09" db="EMBL/GenBank/DDBJ databases">
        <authorList>
            <person name="Jia N."/>
            <person name="Wang J."/>
            <person name="Shi W."/>
            <person name="Du L."/>
            <person name="Sun Y."/>
            <person name="Zhan W."/>
            <person name="Jiang J."/>
            <person name="Wang Q."/>
            <person name="Zhang B."/>
            <person name="Ji P."/>
            <person name="Sakyi L.B."/>
            <person name="Cui X."/>
            <person name="Yuan T."/>
            <person name="Jiang B."/>
            <person name="Yang W."/>
            <person name="Lam T.T.-Y."/>
            <person name="Chang Q."/>
            <person name="Ding S."/>
            <person name="Wang X."/>
            <person name="Zhu J."/>
            <person name="Ruan X."/>
            <person name="Zhao L."/>
            <person name="Wei J."/>
            <person name="Que T."/>
            <person name="Du C."/>
            <person name="Cheng J."/>
            <person name="Dai P."/>
            <person name="Han X."/>
            <person name="Huang E."/>
            <person name="Gao Y."/>
            <person name="Liu J."/>
            <person name="Shao H."/>
            <person name="Ye R."/>
            <person name="Li L."/>
            <person name="Wei W."/>
            <person name="Wang X."/>
            <person name="Wang C."/>
            <person name="Huo Q."/>
            <person name="Li W."/>
            <person name="Guo W."/>
            <person name="Chen H."/>
            <person name="Chen S."/>
            <person name="Zhou L."/>
            <person name="Zhou L."/>
            <person name="Ni X."/>
            <person name="Tian J."/>
            <person name="Zhou Y."/>
            <person name="Sheng Y."/>
            <person name="Liu T."/>
            <person name="Pan Y."/>
            <person name="Xia L."/>
            <person name="Li J."/>
            <person name="Zhao F."/>
            <person name="Cao W."/>
        </authorList>
    </citation>
    <scope>NUCLEOTIDE SEQUENCE</scope>
    <source>
        <strain evidence="2">Rmic-2018</strain>
        <tissue evidence="2">Larvae</tissue>
    </source>
</reference>
<dbReference type="Proteomes" id="UP000821866">
    <property type="component" value="Chromosome 3"/>
</dbReference>
<feature type="domain" description="Peptidase M13 C-terminal" evidence="1">
    <location>
        <begin position="99"/>
        <end position="207"/>
    </location>
</feature>